<dbReference type="Gene3D" id="2.170.16.10">
    <property type="entry name" value="Hedgehog/Intein (Hint) domain"/>
    <property type="match status" value="1"/>
</dbReference>
<dbReference type="CDD" id="cd00081">
    <property type="entry name" value="Hint"/>
    <property type="match status" value="1"/>
</dbReference>
<dbReference type="InterPro" id="IPR003961">
    <property type="entry name" value="FN3_dom"/>
</dbReference>
<dbReference type="Proteomes" id="UP001589734">
    <property type="component" value="Unassembled WGS sequence"/>
</dbReference>
<dbReference type="PROSITE" id="PS50853">
    <property type="entry name" value="FN3"/>
    <property type="match status" value="1"/>
</dbReference>
<protein>
    <submittedName>
        <fullName evidence="2">Fibronectin type III domain-containing protein</fullName>
    </submittedName>
</protein>
<accession>A0ABV6BPM8</accession>
<dbReference type="InterPro" id="IPR036116">
    <property type="entry name" value="FN3_sf"/>
</dbReference>
<dbReference type="Gene3D" id="2.60.40.10">
    <property type="entry name" value="Immunoglobulins"/>
    <property type="match status" value="1"/>
</dbReference>
<evidence type="ECO:0000259" key="1">
    <source>
        <dbReference type="PROSITE" id="PS50853"/>
    </source>
</evidence>
<gene>
    <name evidence="2" type="ORF">ACFFLS_10140</name>
</gene>
<dbReference type="SMART" id="SM00306">
    <property type="entry name" value="HintN"/>
    <property type="match status" value="1"/>
</dbReference>
<dbReference type="SUPFAM" id="SSF51294">
    <property type="entry name" value="Hedgehog/intein (Hint) domain"/>
    <property type="match status" value="1"/>
</dbReference>
<reference evidence="2 3" key="1">
    <citation type="submission" date="2024-09" db="EMBL/GenBank/DDBJ databases">
        <authorList>
            <person name="Sun Q."/>
            <person name="Mori K."/>
        </authorList>
    </citation>
    <scope>NUCLEOTIDE SEQUENCE [LARGE SCALE GENOMIC DNA]</scope>
    <source>
        <strain evidence="2 3">CGMCC 1.12926</strain>
    </source>
</reference>
<dbReference type="SUPFAM" id="SSF49265">
    <property type="entry name" value="Fibronectin type III"/>
    <property type="match status" value="1"/>
</dbReference>
<dbReference type="InterPro" id="IPR036844">
    <property type="entry name" value="Hint_dom_sf"/>
</dbReference>
<keyword evidence="3" id="KW-1185">Reference proteome</keyword>
<dbReference type="CDD" id="cd00063">
    <property type="entry name" value="FN3"/>
    <property type="match status" value="1"/>
</dbReference>
<organism evidence="2 3">
    <name type="scientific">Flavobacterium procerum</name>
    <dbReference type="NCBI Taxonomy" id="1455569"/>
    <lineage>
        <taxon>Bacteria</taxon>
        <taxon>Pseudomonadati</taxon>
        <taxon>Bacteroidota</taxon>
        <taxon>Flavobacteriia</taxon>
        <taxon>Flavobacteriales</taxon>
        <taxon>Flavobacteriaceae</taxon>
        <taxon>Flavobacterium</taxon>
    </lineage>
</organism>
<comment type="caution">
    <text evidence="2">The sequence shown here is derived from an EMBL/GenBank/DDBJ whole genome shotgun (WGS) entry which is preliminary data.</text>
</comment>
<name>A0ABV6BPM8_9FLAO</name>
<dbReference type="Pfam" id="PF00041">
    <property type="entry name" value="fn3"/>
    <property type="match status" value="1"/>
</dbReference>
<dbReference type="InterPro" id="IPR003587">
    <property type="entry name" value="Hint_dom_N"/>
</dbReference>
<sequence length="725" mass="80048">MKQVNFRHAGGFPLEQETLERLQTAYRSELYEAIKRHLSIEPGTNYIIAPATENSKGWAVIHQYEVDATGETTLQGILYPITNHPVTEFLRTTRTETNLIYGTGTSQTAYLDYEATYISEEDFNNKTPGDEEDEKVRVYDFYDTKNVGFSKVKDIKAIEEILDSIDSQITTIKTDINTINQTYLPLNGSKAMEGDLSLGTHQLFLNNLNTATSNDYLLAINNQNQVVKNSTLLQSLVDRIVTLEGKQSTAVPIGMIAIWGKPKPFPEGWEEYVPLQGRMPIGLDANDVLFNTLLNYGGNKNKILGINEIPPHTHGFKAYIQSGSNDGSGGEAAGYFQDTTTGSTGGGQSFSLLNPYRVVYFIEYTGRPSDKTPPTSPSNLTASNVFNKSLILNWTTSTDNVGVTNYIVYQNGSLLATLSRNTFSYPVTGLTADTEYSFSVIAKDAAENESAPAILSVKTAVTPTPLARPLSISCDMQGLEKIIITWVPAYNDRPVTFLLNRRIDDVDYGSWPVSDPDSFTAIDYGEGSSYPATHYYKMKVVDEAGNESPYTDEVSVRVEPFGNACFDIESPVTMASGHSKKLKNIVVGDKLQGFSFPNEIDESEGDYMLWEGKLAEASKVEVVVVAKRTSTQPNYYEIRTADSILKVTAEHPLLITEDGENVKWASVKNVSENMLMVDKTGKTKAIESIIFKEEPLEVALLDVEDVDNYIISGIVAHNSKPANPL</sequence>
<evidence type="ECO:0000313" key="3">
    <source>
        <dbReference type="Proteomes" id="UP001589734"/>
    </source>
</evidence>
<dbReference type="EMBL" id="JBHLYW010000008">
    <property type="protein sequence ID" value="MFC0077400.1"/>
    <property type="molecule type" value="Genomic_DNA"/>
</dbReference>
<evidence type="ECO:0000313" key="2">
    <source>
        <dbReference type="EMBL" id="MFC0077400.1"/>
    </source>
</evidence>
<proteinExistence type="predicted"/>
<feature type="domain" description="Fibronectin type-III" evidence="1">
    <location>
        <begin position="376"/>
        <end position="465"/>
    </location>
</feature>
<dbReference type="CDD" id="cd22641">
    <property type="entry name" value="C24-like"/>
    <property type="match status" value="1"/>
</dbReference>
<dbReference type="RefSeq" id="WP_379685077.1">
    <property type="nucleotide sequence ID" value="NZ_JBHLYW010000008.1"/>
</dbReference>
<dbReference type="SMART" id="SM00060">
    <property type="entry name" value="FN3"/>
    <property type="match status" value="1"/>
</dbReference>
<dbReference type="InterPro" id="IPR013783">
    <property type="entry name" value="Ig-like_fold"/>
</dbReference>